<feature type="compositionally biased region" description="Low complexity" evidence="3">
    <location>
        <begin position="755"/>
        <end position="768"/>
    </location>
</feature>
<keyword evidence="6" id="KW-1185">Reference proteome</keyword>
<evidence type="ECO:0000313" key="5">
    <source>
        <dbReference type="EMBL" id="MBB6693394.1"/>
    </source>
</evidence>
<dbReference type="InterPro" id="IPR015882">
    <property type="entry name" value="HEX_bac_N"/>
</dbReference>
<feature type="region of interest" description="Disordered" evidence="3">
    <location>
        <begin position="755"/>
        <end position="774"/>
    </location>
</feature>
<dbReference type="Pfam" id="PF02838">
    <property type="entry name" value="Glyco_hydro_20b"/>
    <property type="match status" value="1"/>
</dbReference>
<dbReference type="GO" id="GO:0016798">
    <property type="term" value="F:hydrolase activity, acting on glycosyl bonds"/>
    <property type="evidence" value="ECO:0007669"/>
    <property type="project" value="UniProtKB-KW"/>
</dbReference>
<proteinExistence type="predicted"/>
<comment type="caution">
    <text evidence="5">The sequence shown here is derived from an EMBL/GenBank/DDBJ whole genome shotgun (WGS) entry which is preliminary data.</text>
</comment>
<keyword evidence="2" id="KW-0326">Glycosidase</keyword>
<gene>
    <name evidence="5" type="ORF">H7B90_18555</name>
</gene>
<dbReference type="Gene3D" id="3.30.379.10">
    <property type="entry name" value="Chitobiase/beta-hexosaminidase domain 2-like"/>
    <property type="match status" value="1"/>
</dbReference>
<keyword evidence="1" id="KW-0378">Hydrolase</keyword>
<evidence type="ECO:0000259" key="4">
    <source>
        <dbReference type="Pfam" id="PF02838"/>
    </source>
</evidence>
<dbReference type="InterPro" id="IPR017853">
    <property type="entry name" value="GH"/>
</dbReference>
<feature type="domain" description="Beta-hexosaminidase bacterial type N-terminal" evidence="4">
    <location>
        <begin position="25"/>
        <end position="168"/>
    </location>
</feature>
<accession>A0A841U5T7</accession>
<dbReference type="SUPFAM" id="SSF51445">
    <property type="entry name" value="(Trans)glycosidases"/>
    <property type="match status" value="1"/>
</dbReference>
<organism evidence="5 6">
    <name type="scientific">Cohnella xylanilytica</name>
    <dbReference type="NCBI Taxonomy" id="557555"/>
    <lineage>
        <taxon>Bacteria</taxon>
        <taxon>Bacillati</taxon>
        <taxon>Bacillota</taxon>
        <taxon>Bacilli</taxon>
        <taxon>Bacillales</taxon>
        <taxon>Paenibacillaceae</taxon>
        <taxon>Cohnella</taxon>
    </lineage>
</organism>
<evidence type="ECO:0000256" key="1">
    <source>
        <dbReference type="ARBA" id="ARBA00022801"/>
    </source>
</evidence>
<dbReference type="RefSeq" id="WP_185137376.1">
    <property type="nucleotide sequence ID" value="NZ_JACJVR010000072.1"/>
</dbReference>
<dbReference type="InterPro" id="IPR029018">
    <property type="entry name" value="Hex-like_dom2"/>
</dbReference>
<feature type="region of interest" description="Disordered" evidence="3">
    <location>
        <begin position="1"/>
        <end position="36"/>
    </location>
</feature>
<dbReference type="EMBL" id="JACJVR010000072">
    <property type="protein sequence ID" value="MBB6693394.1"/>
    <property type="molecule type" value="Genomic_DNA"/>
</dbReference>
<dbReference type="Proteomes" id="UP000553776">
    <property type="component" value="Unassembled WGS sequence"/>
</dbReference>
<reference evidence="5 6" key="1">
    <citation type="submission" date="2020-08" db="EMBL/GenBank/DDBJ databases">
        <title>Cohnella phylogeny.</title>
        <authorList>
            <person name="Dunlap C."/>
        </authorList>
    </citation>
    <scope>NUCLEOTIDE SEQUENCE [LARGE SCALE GENOMIC DNA]</scope>
    <source>
        <strain evidence="5 6">DSM 25239</strain>
    </source>
</reference>
<dbReference type="SUPFAM" id="SSF55545">
    <property type="entry name" value="beta-N-acetylhexosaminidase-like domain"/>
    <property type="match status" value="1"/>
</dbReference>
<evidence type="ECO:0000256" key="2">
    <source>
        <dbReference type="ARBA" id="ARBA00023295"/>
    </source>
</evidence>
<dbReference type="AlphaFoldDB" id="A0A841U5T7"/>
<feature type="compositionally biased region" description="Low complexity" evidence="3">
    <location>
        <begin position="1"/>
        <end position="30"/>
    </location>
</feature>
<protein>
    <recommendedName>
        <fullName evidence="4">Beta-hexosaminidase bacterial type N-terminal domain-containing protein</fullName>
    </recommendedName>
</protein>
<dbReference type="GO" id="GO:0005975">
    <property type="term" value="P:carbohydrate metabolic process"/>
    <property type="evidence" value="ECO:0007669"/>
    <property type="project" value="UniProtKB-ARBA"/>
</dbReference>
<sequence length="774" mass="87255">MSPNPDSTPNSNSNSNPNPNPSSVPLLPTPKRLTLGTGRTRIGREIVLTLDPVFGELAGIVRSELEHLGVKTIREAAGASNASDASDASNAPNAVSLSVLGRGEMPEPIERELSGQDYPEQSYALLSEAGRLTVYALDRKGALNGIATVHQLIEGASGGEIPDLSIVDGPDIERRIVSPTLTWYAGFARAGFGTQLWDGDRWRVFVDWCFRHKINALNVVMYGFWPFEFPEYSDTTLRDLRMETWSPEIGDWVEVRFTHPNLRKPFLEDLIRYANERGIEVYAYIGMNSYSGGYPVVHPESRSVLSPELVAAGHVNNYDSLCTSREDVRRYLIASVRRIEEIGFDGLVFEESEEVQWFCQCSECQRKYGHLPPNEAKHSVTVELLEEYAKALKPETLIGIRWLREPPIVKDRERLAAWNARLPSRAKLFWAPGLEDDDREFLKWVDVFGPERIWSRNCEGSGFAASLGRIPYLIPDTFPEELRNYAFQHLWNDIAQFQGAVNTKCAAINGYGFEWYGHELYFMATAQFGWDCWRFDRDGFLAHASRHLHGEENGARYERLIRSVPCIHETQICPTLPSFPFMPNKYVGPEGLAYLERSAEAAERALRELDEMERAGLGNAVRRENAEATRIMVRRMKEAAEAGIAFNRFLAERDGEGDRGRMKRHADEALRHAEEDYRIVKEHYFDTKAHDWTGVPIGEYYIPMVVNEYRKTFAASLGDEYAPDDSVPYMVGGESLPWEWLLEWGPKIAAAKPLAAARPNAAPAGTPAGRSEAP</sequence>
<evidence type="ECO:0000256" key="3">
    <source>
        <dbReference type="SAM" id="MobiDB-lite"/>
    </source>
</evidence>
<name>A0A841U5T7_9BACL</name>
<evidence type="ECO:0000313" key="6">
    <source>
        <dbReference type="Proteomes" id="UP000553776"/>
    </source>
</evidence>